<accession>A0AA39Q266</accession>
<sequence length="321" mass="35918">MYALLVYDGTTFLKSTVRVCRTIDYDQYSSSVKEKMMRLVCGTLSSVVLVKPIGFSEVPRDQKGARTRCWFQVLQLASTYLRYPGIVYPPDGVLLAQSSGTPEYIDKQDRVVEDSGVDECSAEALSGVHTTTATLRRSSLSSSSPPYSLPRLAFSSAVINLPGVLLLEQCDGDVFPEVEARWEKVCKGKDLVMEREPDTVFVERMLGEEVEDSTWSDGRRGEVAPSLPAKTHDTPRRKTMAQMKSSWMVDHEVGLATTPVRSGAEVGLTRGGVFGRSRTLSETSTEEEMMYRRRFQDRHEQTNRLAKTMDRKQDRAGAAYE</sequence>
<evidence type="ECO:0000313" key="2">
    <source>
        <dbReference type="EMBL" id="KAK0494439.1"/>
    </source>
</evidence>
<feature type="region of interest" description="Disordered" evidence="1">
    <location>
        <begin position="294"/>
        <end position="321"/>
    </location>
</feature>
<organism evidence="2 3">
    <name type="scientific">Armillaria luteobubalina</name>
    <dbReference type="NCBI Taxonomy" id="153913"/>
    <lineage>
        <taxon>Eukaryota</taxon>
        <taxon>Fungi</taxon>
        <taxon>Dikarya</taxon>
        <taxon>Basidiomycota</taxon>
        <taxon>Agaricomycotina</taxon>
        <taxon>Agaricomycetes</taxon>
        <taxon>Agaricomycetidae</taxon>
        <taxon>Agaricales</taxon>
        <taxon>Marasmiineae</taxon>
        <taxon>Physalacriaceae</taxon>
        <taxon>Armillaria</taxon>
    </lineage>
</organism>
<feature type="region of interest" description="Disordered" evidence="1">
    <location>
        <begin position="212"/>
        <end position="237"/>
    </location>
</feature>
<protein>
    <submittedName>
        <fullName evidence="2">Uncharacterized protein</fullName>
    </submittedName>
</protein>
<gene>
    <name evidence="2" type="ORF">EDD18DRAFT_1106969</name>
</gene>
<feature type="compositionally biased region" description="Basic and acidic residues" evidence="1">
    <location>
        <begin position="297"/>
        <end position="315"/>
    </location>
</feature>
<evidence type="ECO:0000256" key="1">
    <source>
        <dbReference type="SAM" id="MobiDB-lite"/>
    </source>
</evidence>
<proteinExistence type="predicted"/>
<reference evidence="2" key="1">
    <citation type="submission" date="2023-06" db="EMBL/GenBank/DDBJ databases">
        <authorList>
            <consortium name="Lawrence Berkeley National Laboratory"/>
            <person name="Ahrendt S."/>
            <person name="Sahu N."/>
            <person name="Indic B."/>
            <person name="Wong-Bajracharya J."/>
            <person name="Merenyi Z."/>
            <person name="Ke H.-M."/>
            <person name="Monk M."/>
            <person name="Kocsube S."/>
            <person name="Drula E."/>
            <person name="Lipzen A."/>
            <person name="Balint B."/>
            <person name="Henrissat B."/>
            <person name="Andreopoulos B."/>
            <person name="Martin F.M."/>
            <person name="Harder C.B."/>
            <person name="Rigling D."/>
            <person name="Ford K.L."/>
            <person name="Foster G.D."/>
            <person name="Pangilinan J."/>
            <person name="Papanicolaou A."/>
            <person name="Barry K."/>
            <person name="LaButti K."/>
            <person name="Viragh M."/>
            <person name="Koriabine M."/>
            <person name="Yan M."/>
            <person name="Riley R."/>
            <person name="Champramary S."/>
            <person name="Plett K.L."/>
            <person name="Tsai I.J."/>
            <person name="Slot J."/>
            <person name="Sipos G."/>
            <person name="Plett J."/>
            <person name="Nagy L.G."/>
            <person name="Grigoriev I.V."/>
        </authorList>
    </citation>
    <scope>NUCLEOTIDE SEQUENCE</scope>
    <source>
        <strain evidence="2">HWK02</strain>
    </source>
</reference>
<comment type="caution">
    <text evidence="2">The sequence shown here is derived from an EMBL/GenBank/DDBJ whole genome shotgun (WGS) entry which is preliminary data.</text>
</comment>
<name>A0AA39Q266_9AGAR</name>
<dbReference type="Proteomes" id="UP001175228">
    <property type="component" value="Unassembled WGS sequence"/>
</dbReference>
<keyword evidence="3" id="KW-1185">Reference proteome</keyword>
<dbReference type="EMBL" id="JAUEPU010000020">
    <property type="protein sequence ID" value="KAK0494439.1"/>
    <property type="molecule type" value="Genomic_DNA"/>
</dbReference>
<dbReference type="AlphaFoldDB" id="A0AA39Q266"/>
<evidence type="ECO:0000313" key="3">
    <source>
        <dbReference type="Proteomes" id="UP001175228"/>
    </source>
</evidence>